<reference evidence="5" key="2">
    <citation type="submission" date="2020-05" db="EMBL/GenBank/DDBJ databases">
        <title>Complete genome sequence of Bradyrhizobium diazoefficiens XF10 isolated from soybean nodule.</title>
        <authorList>
            <person name="Noda R."/>
            <person name="Kakizaki K."/>
            <person name="Minamisawa K."/>
        </authorList>
    </citation>
    <scope>NUCLEOTIDE SEQUENCE</scope>
    <source>
        <strain evidence="5">XF10</strain>
    </source>
</reference>
<dbReference type="EMBL" id="AP023094">
    <property type="protein sequence ID" value="BCE47742.1"/>
    <property type="molecule type" value="Genomic_DNA"/>
</dbReference>
<dbReference type="EMBL" id="AP023096">
    <property type="protein sequence ID" value="BCE65298.1"/>
    <property type="molecule type" value="Genomic_DNA"/>
</dbReference>
<gene>
    <name evidence="5" type="ORF">XF10B_40600</name>
    <name evidence="1" type="ORF">XF1B_41770</name>
    <name evidence="2" type="ORF">XF4B_40910</name>
    <name evidence="3" type="ORF">XF5B_41390</name>
    <name evidence="4" type="ORF">XF6B_40970</name>
</gene>
<protein>
    <submittedName>
        <fullName evidence="1">Uncharacterized protein</fullName>
    </submittedName>
</protein>
<evidence type="ECO:0000313" key="2">
    <source>
        <dbReference type="EMBL" id="BCE47742.1"/>
    </source>
</evidence>
<dbReference type="EMBL" id="AP023095">
    <property type="protein sequence ID" value="BCE56627.1"/>
    <property type="molecule type" value="Genomic_DNA"/>
</dbReference>
<dbReference type="AlphaFoldDB" id="A0A809X2Q9"/>
<reference evidence="4" key="5">
    <citation type="submission" date="2020-05" db="EMBL/GenBank/DDBJ databases">
        <title>Complete genome sequence of Bradyrhizobium diazoefficiens XF6 isolated from soybean nodule.</title>
        <authorList>
            <person name="Noda R."/>
            <person name="Kakizaki K."/>
            <person name="Minamisawa K."/>
        </authorList>
    </citation>
    <scope>NUCLEOTIDE SEQUENCE</scope>
    <source>
        <strain evidence="4">XF6</strain>
    </source>
</reference>
<dbReference type="EMBL" id="AP023099">
    <property type="protein sequence ID" value="BCE91262.1"/>
    <property type="molecule type" value="Genomic_DNA"/>
</dbReference>
<accession>A0A809X2Q9</accession>
<reference evidence="2" key="3">
    <citation type="submission" date="2020-05" db="EMBL/GenBank/DDBJ databases">
        <title>Complete genome sequence of Bradyrhizobium diazoefficiens XF4 isolated from soybean nodule.</title>
        <authorList>
            <person name="Noda R."/>
            <person name="Kakizaki K."/>
            <person name="Minamisawa K."/>
        </authorList>
    </citation>
    <scope>NUCLEOTIDE SEQUENCE</scope>
    <source>
        <strain evidence="2">XF4</strain>
    </source>
</reference>
<sequence length="149" mass="16830">MEDLERYLNDIVEPTVDDFRQKPSSVRLGFLSCVAIDHSVDYLAAPQDRTHWNGDQHRAKRRQMRKLFKKESADFEVASEVANAFKHVKTISPRSLEAAEVYQRPPAIAGRMRAGASMAGDRTGAVVVDGHNLLHVVTEALRFLRSKTR</sequence>
<evidence type="ECO:0000313" key="1">
    <source>
        <dbReference type="EMBL" id="BCE21496.1"/>
    </source>
</evidence>
<evidence type="ECO:0000313" key="4">
    <source>
        <dbReference type="EMBL" id="BCE65298.1"/>
    </source>
</evidence>
<reference evidence="3" key="4">
    <citation type="submission" date="2020-05" db="EMBL/GenBank/DDBJ databases">
        <title>Complete genome sequence of Bradyrhizobium diazoefficiens XF5 isolated from soybean nodule.</title>
        <authorList>
            <person name="Noda R."/>
            <person name="Kakizaki K."/>
            <person name="Minamisawa K."/>
        </authorList>
    </citation>
    <scope>NUCLEOTIDE SEQUENCE</scope>
    <source>
        <strain evidence="3">XF5</strain>
    </source>
</reference>
<proteinExistence type="predicted"/>
<name>A0A809X2Q9_9BRAD</name>
<organism evidence="1">
    <name type="scientific">Bradyrhizobium diazoefficiens</name>
    <dbReference type="NCBI Taxonomy" id="1355477"/>
    <lineage>
        <taxon>Bacteria</taxon>
        <taxon>Pseudomonadati</taxon>
        <taxon>Pseudomonadota</taxon>
        <taxon>Alphaproteobacteria</taxon>
        <taxon>Hyphomicrobiales</taxon>
        <taxon>Nitrobacteraceae</taxon>
        <taxon>Bradyrhizobium</taxon>
    </lineage>
</organism>
<dbReference type="EMBL" id="AP023091">
    <property type="protein sequence ID" value="BCE21496.1"/>
    <property type="molecule type" value="Genomic_DNA"/>
</dbReference>
<evidence type="ECO:0000313" key="3">
    <source>
        <dbReference type="EMBL" id="BCE56627.1"/>
    </source>
</evidence>
<reference evidence="1" key="1">
    <citation type="submission" date="2020-05" db="EMBL/GenBank/DDBJ databases">
        <title>Complete genome sequence of Bradyrhizobium diazoefficiens XF1 isolated from soybean nodule.</title>
        <authorList>
            <person name="Noda R."/>
            <person name="Kakizaki K."/>
            <person name="Minamisawa K."/>
        </authorList>
    </citation>
    <scope>NUCLEOTIDE SEQUENCE</scope>
    <source>
        <strain evidence="1">XF1</strain>
    </source>
</reference>
<evidence type="ECO:0000313" key="5">
    <source>
        <dbReference type="EMBL" id="BCE91262.1"/>
    </source>
</evidence>
<dbReference type="RefSeq" id="WP_157839420.1">
    <property type="nucleotide sequence ID" value="NZ_AJQI01000294.1"/>
</dbReference>